<dbReference type="AlphaFoldDB" id="A0A068RYV4"/>
<dbReference type="Gene3D" id="3.80.10.10">
    <property type="entry name" value="Ribonuclease Inhibitor"/>
    <property type="match status" value="1"/>
</dbReference>
<dbReference type="SUPFAM" id="SSF52047">
    <property type="entry name" value="RNI-like"/>
    <property type="match status" value="1"/>
</dbReference>
<keyword evidence="2" id="KW-1185">Reference proteome</keyword>
<organism evidence="1 2">
    <name type="scientific">Lichtheimia corymbifera JMRC:FSU:9682</name>
    <dbReference type="NCBI Taxonomy" id="1263082"/>
    <lineage>
        <taxon>Eukaryota</taxon>
        <taxon>Fungi</taxon>
        <taxon>Fungi incertae sedis</taxon>
        <taxon>Mucoromycota</taxon>
        <taxon>Mucoromycotina</taxon>
        <taxon>Mucoromycetes</taxon>
        <taxon>Mucorales</taxon>
        <taxon>Lichtheimiaceae</taxon>
        <taxon>Lichtheimia</taxon>
    </lineage>
</organism>
<reference evidence="1" key="1">
    <citation type="submission" date="2013-08" db="EMBL/GenBank/DDBJ databases">
        <title>Gene expansion shapes genome architecture in the human pathogen Lichtheimia corymbifera: an evolutionary genomics analysis in the ancient terrestrial Mucorales (Mucoromycotina).</title>
        <authorList>
            <person name="Schwartze V.U."/>
            <person name="Winter S."/>
            <person name="Shelest E."/>
            <person name="Marcet-Houben M."/>
            <person name="Horn F."/>
            <person name="Wehner S."/>
            <person name="Hoffmann K."/>
            <person name="Riege K."/>
            <person name="Sammeth M."/>
            <person name="Nowrousian M."/>
            <person name="Valiante V."/>
            <person name="Linde J."/>
            <person name="Jacobsen I.D."/>
            <person name="Marz M."/>
            <person name="Brakhage A.A."/>
            <person name="Gabaldon T."/>
            <person name="Bocker S."/>
            <person name="Voigt K."/>
        </authorList>
    </citation>
    <scope>NUCLEOTIDE SEQUENCE [LARGE SCALE GENOMIC DNA]</scope>
    <source>
        <strain evidence="1">FSU 9682</strain>
    </source>
</reference>
<evidence type="ECO:0000313" key="2">
    <source>
        <dbReference type="Proteomes" id="UP000027586"/>
    </source>
</evidence>
<sequence>MINLKHLSKVEFNARRGSIDNKGIQHFMEYYTDTMGDGSTLEEVVVVCMKDTDMSDVPWISWLFWLKRLKVLKLLADTISDIYVSSMDESGKGCPALEDLTLGKDGSVLANGLLKSLRRYPSLEYLTIGARSLSEDDLIALCTFRHLNYLQLQCTVPEDLLELLQDNISNVEIKSQ</sequence>
<comment type="caution">
    <text evidence="1">The sequence shown here is derived from an EMBL/GenBank/DDBJ whole genome shotgun (WGS) entry which is preliminary data.</text>
</comment>
<evidence type="ECO:0000313" key="1">
    <source>
        <dbReference type="EMBL" id="CDH54792.1"/>
    </source>
</evidence>
<gene>
    <name evidence="1" type="ORF">LCOR_06009.1</name>
</gene>
<protein>
    <submittedName>
        <fullName evidence="1">Uncharacterized protein</fullName>
    </submittedName>
</protein>
<dbReference type="EMBL" id="CBTN010000025">
    <property type="protein sequence ID" value="CDH54792.1"/>
    <property type="molecule type" value="Genomic_DNA"/>
</dbReference>
<proteinExistence type="predicted"/>
<name>A0A068RYV4_9FUNG</name>
<dbReference type="Proteomes" id="UP000027586">
    <property type="component" value="Unassembled WGS sequence"/>
</dbReference>
<dbReference type="InterPro" id="IPR032675">
    <property type="entry name" value="LRR_dom_sf"/>
</dbReference>
<accession>A0A068RYV4</accession>
<dbReference type="VEuPathDB" id="FungiDB:LCOR_06009.1"/>